<dbReference type="NCBIfam" id="TIGR01764">
    <property type="entry name" value="excise"/>
    <property type="match status" value="1"/>
</dbReference>
<dbReference type="RefSeq" id="WP_131770608.1">
    <property type="nucleotide sequence ID" value="NZ_CAAAFT010000326.1"/>
</dbReference>
<evidence type="ECO:0000259" key="1">
    <source>
        <dbReference type="Pfam" id="PF12728"/>
    </source>
</evidence>
<keyword evidence="3" id="KW-1185">Reference proteome</keyword>
<dbReference type="InterPro" id="IPR009061">
    <property type="entry name" value="DNA-bd_dom_put_sf"/>
</dbReference>
<dbReference type="InterPro" id="IPR041657">
    <property type="entry name" value="HTH_17"/>
</dbReference>
<dbReference type="Pfam" id="PF12728">
    <property type="entry name" value="HTH_17"/>
    <property type="match status" value="1"/>
</dbReference>
<sequence length="75" mass="8542">MTKSYLPTYFRAAAESAEELLTVAEACAELRVSKWTLYQYIHSRQLASVKLRSRRLIPRSAIRALVEKLTIEATA</sequence>
<feature type="domain" description="Helix-turn-helix" evidence="1">
    <location>
        <begin position="20"/>
        <end position="68"/>
    </location>
</feature>
<gene>
    <name evidence="2" type="ORF">FDG2_4203</name>
</gene>
<evidence type="ECO:0000313" key="3">
    <source>
        <dbReference type="Proteomes" id="UP000199013"/>
    </source>
</evidence>
<evidence type="ECO:0000313" key="2">
    <source>
        <dbReference type="EMBL" id="SBW24542.1"/>
    </source>
</evidence>
<dbReference type="Proteomes" id="UP000199013">
    <property type="component" value="Unassembled WGS sequence"/>
</dbReference>
<dbReference type="GO" id="GO:0003677">
    <property type="term" value="F:DNA binding"/>
    <property type="evidence" value="ECO:0007669"/>
    <property type="project" value="InterPro"/>
</dbReference>
<organism evidence="2 3">
    <name type="scientific">Candidatus Protofrankia californiensis</name>
    <dbReference type="NCBI Taxonomy" id="1839754"/>
    <lineage>
        <taxon>Bacteria</taxon>
        <taxon>Bacillati</taxon>
        <taxon>Actinomycetota</taxon>
        <taxon>Actinomycetes</taxon>
        <taxon>Frankiales</taxon>
        <taxon>Frankiaceae</taxon>
        <taxon>Protofrankia</taxon>
    </lineage>
</organism>
<name>A0A1C3P3Z3_9ACTN</name>
<dbReference type="AlphaFoldDB" id="A0A1C3P3Z3"/>
<proteinExistence type="predicted"/>
<dbReference type="SUPFAM" id="SSF46955">
    <property type="entry name" value="Putative DNA-binding domain"/>
    <property type="match status" value="1"/>
</dbReference>
<reference evidence="3" key="1">
    <citation type="submission" date="2016-02" db="EMBL/GenBank/DDBJ databases">
        <authorList>
            <person name="Wibberg D."/>
        </authorList>
    </citation>
    <scope>NUCLEOTIDE SEQUENCE [LARGE SCALE GENOMIC DNA]</scope>
</reference>
<protein>
    <recommendedName>
        <fullName evidence="1">Helix-turn-helix domain-containing protein</fullName>
    </recommendedName>
</protein>
<dbReference type="EMBL" id="FLUV01001755">
    <property type="protein sequence ID" value="SBW24542.1"/>
    <property type="molecule type" value="Genomic_DNA"/>
</dbReference>
<dbReference type="InterPro" id="IPR010093">
    <property type="entry name" value="SinI_DNA-bd"/>
</dbReference>
<accession>A0A1C3P3Z3</accession>